<evidence type="ECO:0000313" key="2">
    <source>
        <dbReference type="Proteomes" id="UP000477543"/>
    </source>
</evidence>
<organism evidence="1 2">
    <name type="scientific">Glutamicibacter soli</name>
    <dbReference type="NCBI Taxonomy" id="453836"/>
    <lineage>
        <taxon>Bacteria</taxon>
        <taxon>Bacillati</taxon>
        <taxon>Actinomycetota</taxon>
        <taxon>Actinomycetes</taxon>
        <taxon>Micrococcales</taxon>
        <taxon>Micrococcaceae</taxon>
        <taxon>Glutamicibacter</taxon>
    </lineage>
</organism>
<dbReference type="AlphaFoldDB" id="A0A6L9G649"/>
<reference evidence="1 2" key="1">
    <citation type="submission" date="2020-01" db="EMBL/GenBank/DDBJ databases">
        <title>Glutamicibacter soli M275.</title>
        <authorList>
            <person name="Meng X."/>
        </authorList>
    </citation>
    <scope>NUCLEOTIDE SEQUENCE [LARGE SCALE GENOMIC DNA]</scope>
    <source>
        <strain evidence="1 2">M275</strain>
    </source>
</reference>
<name>A0A6L9G649_9MICC</name>
<dbReference type="RefSeq" id="WP_161449356.1">
    <property type="nucleotide sequence ID" value="NZ_WYDN01000010.1"/>
</dbReference>
<accession>A0A6L9G649</accession>
<dbReference type="EMBL" id="WYDN01000010">
    <property type="protein sequence ID" value="NAZ16698.1"/>
    <property type="molecule type" value="Genomic_DNA"/>
</dbReference>
<sequence>MSIIFVHRQDGALGSPIAGRSPERLECTANRQLGRWLSPPALRIACFRCYEGYLIFGRRAGLRSAPTGTEQIFCSFFTGSSLVVHGDVSTYSIHHATIKASWQARAN</sequence>
<proteinExistence type="predicted"/>
<gene>
    <name evidence="1" type="ORF">GT020_11585</name>
</gene>
<evidence type="ECO:0000313" key="1">
    <source>
        <dbReference type="EMBL" id="NAZ16698.1"/>
    </source>
</evidence>
<dbReference type="Proteomes" id="UP000477543">
    <property type="component" value="Unassembled WGS sequence"/>
</dbReference>
<protein>
    <submittedName>
        <fullName evidence="1">Uncharacterized protein</fullName>
    </submittedName>
</protein>
<comment type="caution">
    <text evidence="1">The sequence shown here is derived from an EMBL/GenBank/DDBJ whole genome shotgun (WGS) entry which is preliminary data.</text>
</comment>